<name>A0A1J4JHL9_9EUKA</name>
<feature type="transmembrane region" description="Helical" evidence="7">
    <location>
        <begin position="453"/>
        <end position="478"/>
    </location>
</feature>
<feature type="transmembrane region" description="Helical" evidence="7">
    <location>
        <begin position="340"/>
        <end position="358"/>
    </location>
</feature>
<keyword evidence="9" id="KW-1185">Reference proteome</keyword>
<keyword evidence="4" id="KW-0732">Signal</keyword>
<feature type="transmembrane region" description="Helical" evidence="7">
    <location>
        <begin position="262"/>
        <end position="286"/>
    </location>
</feature>
<feature type="transmembrane region" description="Helical" evidence="7">
    <location>
        <begin position="192"/>
        <end position="218"/>
    </location>
</feature>
<feature type="transmembrane region" description="Helical" evidence="7">
    <location>
        <begin position="298"/>
        <end position="320"/>
    </location>
</feature>
<dbReference type="RefSeq" id="XP_068350118.1">
    <property type="nucleotide sequence ID" value="XM_068511094.1"/>
</dbReference>
<feature type="transmembrane region" description="Helical" evidence="7">
    <location>
        <begin position="422"/>
        <end position="446"/>
    </location>
</feature>
<dbReference type="InterPro" id="IPR004240">
    <property type="entry name" value="EMP70"/>
</dbReference>
<comment type="similarity">
    <text evidence="2 7">Belongs to the nonaspanin (TM9SF) (TC 9.A.2) family.</text>
</comment>
<dbReference type="PANTHER" id="PTHR10766">
    <property type="entry name" value="TRANSMEMBRANE 9 SUPERFAMILY PROTEIN"/>
    <property type="match status" value="1"/>
</dbReference>
<organism evidence="8 9">
    <name type="scientific">Tritrichomonas foetus</name>
    <dbReference type="NCBI Taxonomy" id="1144522"/>
    <lineage>
        <taxon>Eukaryota</taxon>
        <taxon>Metamonada</taxon>
        <taxon>Parabasalia</taxon>
        <taxon>Tritrichomonadida</taxon>
        <taxon>Tritrichomonadidae</taxon>
        <taxon>Tritrichomonas</taxon>
    </lineage>
</organism>
<dbReference type="OrthoDB" id="1666796at2759"/>
<accession>A0A1J4JHL9</accession>
<dbReference type="GO" id="GO:0072657">
    <property type="term" value="P:protein localization to membrane"/>
    <property type="evidence" value="ECO:0007669"/>
    <property type="project" value="TreeGrafter"/>
</dbReference>
<evidence type="ECO:0000256" key="4">
    <source>
        <dbReference type="ARBA" id="ARBA00022729"/>
    </source>
</evidence>
<dbReference type="EMBL" id="MLAK01001145">
    <property type="protein sequence ID" value="OHS96981.1"/>
    <property type="molecule type" value="Genomic_DNA"/>
</dbReference>
<feature type="transmembrane region" description="Helical" evidence="7">
    <location>
        <begin position="524"/>
        <end position="557"/>
    </location>
</feature>
<evidence type="ECO:0000256" key="7">
    <source>
        <dbReference type="RuleBase" id="RU363079"/>
    </source>
</evidence>
<keyword evidence="3 7" id="KW-0812">Transmembrane</keyword>
<protein>
    <recommendedName>
        <fullName evidence="7">Transmembrane 9 superfamily member</fullName>
    </recommendedName>
</protein>
<dbReference type="PANTHER" id="PTHR10766:SF177">
    <property type="entry name" value="TRANSMEMBRANE 9 SUPERFAMILY MEMBER 1"/>
    <property type="match status" value="1"/>
</dbReference>
<feature type="transmembrane region" description="Helical" evidence="7">
    <location>
        <begin position="490"/>
        <end position="512"/>
    </location>
</feature>
<dbReference type="Pfam" id="PF02990">
    <property type="entry name" value="EMP70"/>
    <property type="match status" value="1"/>
</dbReference>
<dbReference type="AlphaFoldDB" id="A0A1J4JHL9"/>
<keyword evidence="5 7" id="KW-1133">Transmembrane helix</keyword>
<evidence type="ECO:0000256" key="6">
    <source>
        <dbReference type="ARBA" id="ARBA00023136"/>
    </source>
</evidence>
<dbReference type="VEuPathDB" id="TrichDB:TRFO_36872"/>
<evidence type="ECO:0000256" key="3">
    <source>
        <dbReference type="ARBA" id="ARBA00022692"/>
    </source>
</evidence>
<keyword evidence="6 7" id="KW-0472">Membrane</keyword>
<comment type="subcellular location">
    <subcellularLocation>
        <location evidence="1">Membrane</location>
        <topology evidence="1">Multi-pass membrane protein</topology>
    </subcellularLocation>
</comment>
<dbReference type="GeneID" id="94845798"/>
<proteinExistence type="inferred from homology"/>
<dbReference type="Proteomes" id="UP000179807">
    <property type="component" value="Unassembled WGS sequence"/>
</dbReference>
<feature type="transmembrane region" description="Helical" evidence="7">
    <location>
        <begin position="370"/>
        <end position="391"/>
    </location>
</feature>
<evidence type="ECO:0000313" key="9">
    <source>
        <dbReference type="Proteomes" id="UP000179807"/>
    </source>
</evidence>
<sequence length="563" mass="64075">MLLSFFIFFCYSNEIPIYVGNICSSVDPTIQFDANSFPLCEMKKTESSHNNISFLQRLSGFSLNDMGINARFKNIVALKQLCNRGMTKKNYNDMKNAILKNCWIQFIVNNSQMYTYLGKSENGAILYYSKWMFTFYFTDDQIVSQIVTGTNPLPLIDGEDLQFSYSITWIDANNEDVNTIIKTTKESYSSKYWYHFYSLMMMIIIIFSIISYFAFVILTNISEDYKNFQKETQFDDFDDKSLDFTWKSLHGDVFRKPVKLNILSGFIGSGFHILYTFLFVLIIYILSNFIQFFGKFGFGSIFTIIYVISAAISGFASSAITQLFGESKNNLKSIKNLRSSIIGSLITSFPCWISLFAASLLSDIISPKKCFALLLITLFFISPLATFGGYLGNTSALIETPCDVAIIPRKIPKLPLVLRKAVIFPVIGLICGFLFIHEFSFLFCALMNGDIHWFVTLSLIVLISTIFIIIVSTITMIYGLLQNGYYLWQWYSFLGPFSSSVFVFLFFVSFINSKTSFQTTNDKFAAYLTALSCSYVYGTVCGVVGFISTNAFLQIIYSNLKFS</sequence>
<dbReference type="GO" id="GO:0016020">
    <property type="term" value="C:membrane"/>
    <property type="evidence" value="ECO:0007669"/>
    <property type="project" value="UniProtKB-SubCell"/>
</dbReference>
<gene>
    <name evidence="8" type="ORF">TRFO_36872</name>
</gene>
<evidence type="ECO:0000313" key="8">
    <source>
        <dbReference type="EMBL" id="OHS96981.1"/>
    </source>
</evidence>
<evidence type="ECO:0000256" key="5">
    <source>
        <dbReference type="ARBA" id="ARBA00022989"/>
    </source>
</evidence>
<comment type="caution">
    <text evidence="8">The sequence shown here is derived from an EMBL/GenBank/DDBJ whole genome shotgun (WGS) entry which is preliminary data.</text>
</comment>
<reference evidence="8" key="1">
    <citation type="submission" date="2016-10" db="EMBL/GenBank/DDBJ databases">
        <authorList>
            <person name="Benchimol M."/>
            <person name="Almeida L.G."/>
            <person name="Vasconcelos A.T."/>
            <person name="Perreira-Neves A."/>
            <person name="Rosa I.A."/>
            <person name="Tasca T."/>
            <person name="Bogo M.R."/>
            <person name="de Souza W."/>
        </authorList>
    </citation>
    <scope>NUCLEOTIDE SEQUENCE [LARGE SCALE GENOMIC DNA]</scope>
    <source>
        <strain evidence="8">K</strain>
    </source>
</reference>
<evidence type="ECO:0000256" key="2">
    <source>
        <dbReference type="ARBA" id="ARBA00005227"/>
    </source>
</evidence>
<evidence type="ECO:0000256" key="1">
    <source>
        <dbReference type="ARBA" id="ARBA00004141"/>
    </source>
</evidence>